<evidence type="ECO:0000313" key="9">
    <source>
        <dbReference type="Proteomes" id="UP000290092"/>
    </source>
</evidence>
<keyword evidence="5" id="KW-0949">S-adenosyl-L-methionine</keyword>
<evidence type="ECO:0000256" key="4">
    <source>
        <dbReference type="ARBA" id="ARBA00022679"/>
    </source>
</evidence>
<comment type="similarity">
    <text evidence="1">Belongs to the N(4)/N(6)-methyltransferase family. N(4) subfamily.</text>
</comment>
<dbReference type="EC" id="2.1.1.113" evidence="2"/>
<evidence type="ECO:0000256" key="5">
    <source>
        <dbReference type="ARBA" id="ARBA00022691"/>
    </source>
</evidence>
<dbReference type="EMBL" id="NXID01000010">
    <property type="protein sequence ID" value="RXK16357.1"/>
    <property type="molecule type" value="Genomic_DNA"/>
</dbReference>
<dbReference type="RefSeq" id="WP_114840643.1">
    <property type="nucleotide sequence ID" value="NZ_CP031219.1"/>
</dbReference>
<sequence>MSKQYLKSISFPKVFNDENKTKTIKLAFNENEFDLYKMVKILSSEEIREILKVSSYDEIEEGANKENRKLNNYCITKLKEYFRSKRINLKTNSKTGTFANNKQQEIFGWYPYLEGYSYDFIQDIINQISPKPKKIFEPFSGSGTTVIVSALDGIEVGYSEINPLMQFICKTKFEAIKYASEILGDKIKIDSFLKKLPITNFNNVKLTNKHNYMIEKGYFDHKILVQFIYLLQKIRASHLSHNIKDILLVAIASITVKESNMIRRADLRKKKNNEFKEIEEDVVSLFQRTVEKFINDLLLFENLTVSNSRLVSNNAKVVNENEFNTYDAIITSPPYINGTNYFRNTKLELLVLDFIDKEEDLAKYRDESITAGINNVSSRIPKPEILSYLSSIIKELEEDNYDSRIPKLVKSYFSDMKIVFNNSYKLLKDNADCFIDIGDSKFKNTHIPADRIYEEIAKEIGFTLVDKIVLRSRFSKDGTPLKQYLLHFRK</sequence>
<keyword evidence="4" id="KW-0808">Transferase</keyword>
<evidence type="ECO:0000256" key="1">
    <source>
        <dbReference type="ARBA" id="ARBA00010203"/>
    </source>
</evidence>
<protein>
    <recommendedName>
        <fullName evidence="2">site-specific DNA-methyltransferase (cytosine-N(4)-specific)</fullName>
        <ecNumber evidence="2">2.1.1.113</ecNumber>
    </recommendedName>
</protein>
<accession>A0AAX2AH63</accession>
<dbReference type="PROSITE" id="PS00093">
    <property type="entry name" value="N4_MTASE"/>
    <property type="match status" value="1"/>
</dbReference>
<dbReference type="SUPFAM" id="SSF53335">
    <property type="entry name" value="S-adenosyl-L-methionine-dependent methyltransferases"/>
    <property type="match status" value="2"/>
</dbReference>
<dbReference type="InterPro" id="IPR029063">
    <property type="entry name" value="SAM-dependent_MTases_sf"/>
</dbReference>
<evidence type="ECO:0000256" key="3">
    <source>
        <dbReference type="ARBA" id="ARBA00022603"/>
    </source>
</evidence>
<keyword evidence="9" id="KW-1185">Reference proteome</keyword>
<dbReference type="KEGG" id="amyt:AMYT_0123"/>
<dbReference type="InterPro" id="IPR017985">
    <property type="entry name" value="MeTrfase_CN4_CS"/>
</dbReference>
<evidence type="ECO:0000256" key="7">
    <source>
        <dbReference type="ARBA" id="ARBA00049120"/>
    </source>
</evidence>
<dbReference type="GO" id="GO:0003677">
    <property type="term" value="F:DNA binding"/>
    <property type="evidence" value="ECO:0007669"/>
    <property type="project" value="InterPro"/>
</dbReference>
<dbReference type="AlphaFoldDB" id="A0AAX2AH63"/>
<dbReference type="GO" id="GO:0032259">
    <property type="term" value="P:methylation"/>
    <property type="evidence" value="ECO:0007669"/>
    <property type="project" value="UniProtKB-KW"/>
</dbReference>
<comment type="catalytic activity">
    <reaction evidence="7">
        <text>a 2'-deoxycytidine in DNA + S-adenosyl-L-methionine = an N(4)-methyl-2'-deoxycytidine in DNA + S-adenosyl-L-homocysteine + H(+)</text>
        <dbReference type="Rhea" id="RHEA:16857"/>
        <dbReference type="Rhea" id="RHEA-COMP:11369"/>
        <dbReference type="Rhea" id="RHEA-COMP:13674"/>
        <dbReference type="ChEBI" id="CHEBI:15378"/>
        <dbReference type="ChEBI" id="CHEBI:57856"/>
        <dbReference type="ChEBI" id="CHEBI:59789"/>
        <dbReference type="ChEBI" id="CHEBI:85452"/>
        <dbReference type="ChEBI" id="CHEBI:137933"/>
        <dbReference type="EC" id="2.1.1.113"/>
    </reaction>
</comment>
<dbReference type="GO" id="GO:0015667">
    <property type="term" value="F:site-specific DNA-methyltransferase (cytosine-N4-specific) activity"/>
    <property type="evidence" value="ECO:0007669"/>
    <property type="project" value="UniProtKB-EC"/>
</dbReference>
<dbReference type="GO" id="GO:0009307">
    <property type="term" value="P:DNA restriction-modification system"/>
    <property type="evidence" value="ECO:0007669"/>
    <property type="project" value="UniProtKB-KW"/>
</dbReference>
<evidence type="ECO:0000313" key="8">
    <source>
        <dbReference type="EMBL" id="RXK16357.1"/>
    </source>
</evidence>
<reference evidence="8 9" key="1">
    <citation type="submission" date="2017-09" db="EMBL/GenBank/DDBJ databases">
        <title>Genomics of the genus Arcobacter.</title>
        <authorList>
            <person name="Perez-Cataluna A."/>
            <person name="Figueras M.J."/>
            <person name="Salas-Masso N."/>
        </authorList>
    </citation>
    <scope>NUCLEOTIDE SEQUENCE [LARGE SCALE GENOMIC DNA]</scope>
    <source>
        <strain evidence="8 9">CECT 7386</strain>
    </source>
</reference>
<comment type="caution">
    <text evidence="8">The sequence shown here is derived from an EMBL/GenBank/DDBJ whole genome shotgun (WGS) entry which is preliminary data.</text>
</comment>
<keyword evidence="3" id="KW-0489">Methyltransferase</keyword>
<gene>
    <name evidence="8" type="ORF">CP985_04160</name>
</gene>
<name>A0AAX2AH63_9BACT</name>
<evidence type="ECO:0000256" key="2">
    <source>
        <dbReference type="ARBA" id="ARBA00012185"/>
    </source>
</evidence>
<keyword evidence="6" id="KW-0680">Restriction system</keyword>
<dbReference type="Proteomes" id="UP000290092">
    <property type="component" value="Unassembled WGS sequence"/>
</dbReference>
<dbReference type="Gene3D" id="3.40.50.150">
    <property type="entry name" value="Vaccinia Virus protein VP39"/>
    <property type="match status" value="2"/>
</dbReference>
<organism evidence="8 9">
    <name type="scientific">Malaciobacter mytili LMG 24559</name>
    <dbReference type="NCBI Taxonomy" id="1032238"/>
    <lineage>
        <taxon>Bacteria</taxon>
        <taxon>Pseudomonadati</taxon>
        <taxon>Campylobacterota</taxon>
        <taxon>Epsilonproteobacteria</taxon>
        <taxon>Campylobacterales</taxon>
        <taxon>Arcobacteraceae</taxon>
        <taxon>Malaciobacter</taxon>
    </lineage>
</organism>
<evidence type="ECO:0000256" key="6">
    <source>
        <dbReference type="ARBA" id="ARBA00022747"/>
    </source>
</evidence>
<proteinExistence type="inferred from homology"/>